<sequence>MTGVFFHCVFYLFTESGRLRRSASMPDITHLELLVVVGPDVQQVHKQDTERYILTNLNIASELLRDMTLGANMRVHLVRMIILSEPEPEIQMSTNISSSLRSVCDWGRRINPSNDTDPLHADLLLYITRYDLVLPDGNKQVRGVAQLGGVCSSEWSCVITEDTGFDLGVTIAHEIGHSFGINHDGLGNTCSRSGFMMASDGGYNCVDLTWSPCSRQQLVSFFSEGKAGCVRDLPAMEGSLQDWKPGLYYGVDDQCRIAFGSTARACSFTHPDLPACRVLSCQIRPDDDSTCKRLLVPLLDGTECAPNQWCLKGRCVSPDELSSSVVVHGSWSSWSEFSPCSRTCGGGVTHRTRQCNKPRPAFGGTDCQGLDIEAELCHQQPCERTQLDFMAEQCSQTDLQPLYLLPDTASFYTWIPAVGFAEGDEQCRYMCQSEGENFMVSRGSQFLDGTRCESDSPPPSGSTAACLRGKCQLFGCDGVLHSGKAWDVCAVCGGNGSSCSLTSDSYTAGQAREYTTFLSLPVNATQVHIVNRAPLFTHMAVKVGDRYIVSGSGSMALNMTHPSPVDDNHLEYRLHLTSDLLPAMEELLLPGPLQLEINVQVYRKYGKEYGERTNPNISYQFYTPMNSDLSGITPAGKWVVFTTPCSVSCGSGVQTHVYVCADEDTNNHLEEHNCGTTLSPVPLQSPCDLPPCPPRWDTGNFGSCSASCGGGERVRPVKCVQTHGAEVVKVPDSECPPEAAPNAVEKCNLQHCPARWRVSEPGECSAVCGPGEAKLAVSCVRPEAGRDVEVEQSFYTKISYFTCSMQYTQKMNLEKGGSVVQNTAPTNDSSEILLTPRWRSKQGVCSVSCGGGVADRVLYCAREAEEGEEVVVEDSECSKKVISLPLARWKVFRTSPCSLSCDLGVAQRIVSCVQFVHGKESVVPEENCHEAVKPATTVPCLVQICTFRWEVKRWSQCSVPCGYGIQSRAVSCLGPSKPEPLSPLLCMHMPKPITIQGCHTASCVDAPPTPTATGTAMAVNLTEGPLLSPIHLPSPTGRVCSFPGACGQLLLEESGTVDLKNVTSRCTVSIGRPLDEVIHIKVESSSLNCRKSKSLKKIFRRMLLPFELTTRTNVLLVRQNLLTPGNGIVFTYMSQKNTKRNCDVQLFSPSGDFDNPTTSHTNHTCRVLINAPPSVKIRVQAIHIRFNATNSQSTYIMVRIRDMDMLKTSVFKGQHLFLWQSSGNMAEIEFHGDYLHSRGIERLSRNQDPLKLDFHSYVLHFT</sequence>
<keyword evidence="2" id="KW-0964">Secreted</keyword>
<dbReference type="Gene3D" id="2.20.100.10">
    <property type="entry name" value="Thrombospondin type-1 (TSP1) repeat"/>
    <property type="match status" value="4"/>
</dbReference>
<keyword evidence="8 13" id="KW-0862">Zinc</keyword>
<evidence type="ECO:0000259" key="16">
    <source>
        <dbReference type="PROSITE" id="PS50215"/>
    </source>
</evidence>
<evidence type="ECO:0000256" key="3">
    <source>
        <dbReference type="ARBA" id="ARBA00022670"/>
    </source>
</evidence>
<keyword evidence="4 13" id="KW-0479">Metal-binding</keyword>
<dbReference type="CDD" id="cd04273">
    <property type="entry name" value="ZnMc_ADAMTS_like"/>
    <property type="match status" value="1"/>
</dbReference>
<evidence type="ECO:0000256" key="2">
    <source>
        <dbReference type="ARBA" id="ARBA00022525"/>
    </source>
</evidence>
<evidence type="ECO:0000256" key="5">
    <source>
        <dbReference type="ARBA" id="ARBA00022729"/>
    </source>
</evidence>
<evidence type="ECO:0000256" key="6">
    <source>
        <dbReference type="ARBA" id="ARBA00022737"/>
    </source>
</evidence>
<dbReference type="GO" id="GO:0030198">
    <property type="term" value="P:extracellular matrix organization"/>
    <property type="evidence" value="ECO:0007669"/>
    <property type="project" value="InterPro"/>
</dbReference>
<feature type="disulfide bond" evidence="14">
    <location>
        <begin position="151"/>
        <end position="229"/>
    </location>
</feature>
<dbReference type="InterPro" id="IPR000884">
    <property type="entry name" value="TSP1_rpt"/>
</dbReference>
<keyword evidence="5" id="KW-0732">Signal</keyword>
<dbReference type="SUPFAM" id="SSF49854">
    <property type="entry name" value="Spermadhesin, CUB domain"/>
    <property type="match status" value="1"/>
</dbReference>
<feature type="domain" description="Peptidase M12B" evidence="16">
    <location>
        <begin position="29"/>
        <end position="234"/>
    </location>
</feature>
<dbReference type="InterPro" id="IPR045371">
    <property type="entry name" value="ADAMTS_CR_3"/>
</dbReference>
<dbReference type="InterPro" id="IPR001590">
    <property type="entry name" value="Peptidase_M12B"/>
</dbReference>
<comment type="cofactor">
    <cofactor evidence="13">
        <name>Zn(2+)</name>
        <dbReference type="ChEBI" id="CHEBI:29105"/>
    </cofactor>
    <text evidence="13">Binds 1 zinc ion per subunit.</text>
</comment>
<dbReference type="Pfam" id="PF19030">
    <property type="entry name" value="TSP1_ADAMTS"/>
    <property type="match status" value="4"/>
</dbReference>
<feature type="binding site" evidence="13">
    <location>
        <position position="232"/>
    </location>
    <ligand>
        <name>Ca(2+)</name>
        <dbReference type="ChEBI" id="CHEBI:29108"/>
        <label>1</label>
    </ligand>
</feature>
<dbReference type="AlphaFoldDB" id="A0A8D3DVW5"/>
<feature type="active site" evidence="12 15">
    <location>
        <position position="174"/>
    </location>
</feature>
<evidence type="ECO:0000256" key="9">
    <source>
        <dbReference type="ARBA" id="ARBA00023049"/>
    </source>
</evidence>
<feature type="binding site" evidence="13">
    <location>
        <position position="115"/>
    </location>
    <ligand>
        <name>Ca(2+)</name>
        <dbReference type="ChEBI" id="CHEBI:29108"/>
        <label>2</label>
    </ligand>
</feature>
<evidence type="ECO:0000256" key="1">
    <source>
        <dbReference type="ARBA" id="ARBA00004613"/>
    </source>
</evidence>
<dbReference type="Gene3D" id="2.60.120.290">
    <property type="entry name" value="Spermadhesin, CUB domain"/>
    <property type="match status" value="1"/>
</dbReference>
<dbReference type="Proteomes" id="UP000694558">
    <property type="component" value="Chromosome 9"/>
</dbReference>
<accession>A0A8D3DVW5</accession>
<keyword evidence="6" id="KW-0677">Repeat</keyword>
<evidence type="ECO:0000256" key="15">
    <source>
        <dbReference type="PROSITE-ProRule" id="PRU00276"/>
    </source>
</evidence>
<dbReference type="InterPro" id="IPR041645">
    <property type="entry name" value="ADAMTS_CR_2"/>
</dbReference>
<evidence type="ECO:0000313" key="17">
    <source>
        <dbReference type="Ensembl" id="ENSSMAP00000063674.1"/>
    </source>
</evidence>
<feature type="disulfide bond" evidence="14">
    <location>
        <begin position="276"/>
        <end position="310"/>
    </location>
</feature>
<feature type="disulfide bond" evidence="14">
    <location>
        <begin position="190"/>
        <end position="213"/>
    </location>
</feature>
<dbReference type="InterPro" id="IPR013273">
    <property type="entry name" value="ADAMTS/ADAMTS-like"/>
</dbReference>
<dbReference type="PROSITE" id="PS50215">
    <property type="entry name" value="ADAM_MEPRO"/>
    <property type="match status" value="1"/>
</dbReference>
<evidence type="ECO:0000313" key="18">
    <source>
        <dbReference type="Proteomes" id="UP000694558"/>
    </source>
</evidence>
<keyword evidence="13" id="KW-0106">Calcium</keyword>
<feature type="binding site" evidence="13">
    <location>
        <position position="32"/>
    </location>
    <ligand>
        <name>Ca(2+)</name>
        <dbReference type="ChEBI" id="CHEBI:29108"/>
        <label>2</label>
    </ligand>
</feature>
<dbReference type="FunFam" id="2.20.100.10:FF:000005">
    <property type="entry name" value="ADAM metallopeptidase with thrombospondin type 1 motif 9"/>
    <property type="match status" value="1"/>
</dbReference>
<reference evidence="17" key="1">
    <citation type="submission" date="2023-05" db="EMBL/GenBank/DDBJ databases">
        <title>High-quality long-read genome of Scophthalmus maximus.</title>
        <authorList>
            <person name="Lien S."/>
            <person name="Martinez P."/>
        </authorList>
    </citation>
    <scope>NUCLEOTIDE SEQUENCE [LARGE SCALE GENOMIC DNA]</scope>
</reference>
<feature type="binding site" evidence="13">
    <location>
        <position position="232"/>
    </location>
    <ligand>
        <name>Ca(2+)</name>
        <dbReference type="ChEBI" id="CHEBI:29108"/>
        <label>2</label>
    </ligand>
</feature>
<dbReference type="InterPro" id="IPR050439">
    <property type="entry name" value="ADAMTS_ADAMTS-like"/>
</dbReference>
<feature type="binding site" evidence="13">
    <location>
        <position position="229"/>
    </location>
    <ligand>
        <name>Ca(2+)</name>
        <dbReference type="ChEBI" id="CHEBI:29108"/>
        <label>1</label>
    </ligand>
</feature>
<keyword evidence="11" id="KW-0325">Glycoprotein</keyword>
<dbReference type="GO" id="GO:0004222">
    <property type="term" value="F:metalloendopeptidase activity"/>
    <property type="evidence" value="ECO:0007669"/>
    <property type="project" value="InterPro"/>
</dbReference>
<feature type="disulfide bond" evidence="14">
    <location>
        <begin position="340"/>
        <end position="377"/>
    </location>
</feature>
<dbReference type="Gene3D" id="2.60.120.830">
    <property type="match status" value="1"/>
</dbReference>
<evidence type="ECO:0000256" key="8">
    <source>
        <dbReference type="ARBA" id="ARBA00022833"/>
    </source>
</evidence>
<dbReference type="Pfam" id="PF00090">
    <property type="entry name" value="TSP_1"/>
    <property type="match status" value="1"/>
</dbReference>
<evidence type="ECO:0000256" key="12">
    <source>
        <dbReference type="PIRSR" id="PIRSR613273-1"/>
    </source>
</evidence>
<feature type="binding site" evidence="13 15">
    <location>
        <position position="173"/>
    </location>
    <ligand>
        <name>Zn(2+)</name>
        <dbReference type="ChEBI" id="CHEBI:29105"/>
        <note>catalytic</note>
    </ligand>
</feature>
<dbReference type="InterPro" id="IPR036383">
    <property type="entry name" value="TSP1_rpt_sf"/>
</dbReference>
<proteinExistence type="predicted"/>
<feature type="binding site" evidence="13">
    <location>
        <position position="32"/>
    </location>
    <ligand>
        <name>Ca(2+)</name>
        <dbReference type="ChEBI" id="CHEBI:29108"/>
        <label>1</label>
    </ligand>
</feature>
<reference evidence="17" key="2">
    <citation type="submission" date="2025-08" db="UniProtKB">
        <authorList>
            <consortium name="Ensembl"/>
        </authorList>
    </citation>
    <scope>IDENTIFICATION</scope>
</reference>
<keyword evidence="9" id="KW-0482">Metalloprotease</keyword>
<dbReference type="Gene3D" id="3.40.390.10">
    <property type="entry name" value="Collagenase (Catalytic Domain)"/>
    <property type="match status" value="1"/>
</dbReference>
<comment type="subcellular location">
    <subcellularLocation>
        <location evidence="1">Secreted</location>
    </subcellularLocation>
</comment>
<dbReference type="PROSITE" id="PS50092">
    <property type="entry name" value="TSP1"/>
    <property type="match status" value="3"/>
</dbReference>
<dbReference type="Pfam" id="PF19236">
    <property type="entry name" value="ADAMTS_CR_3"/>
    <property type="match status" value="1"/>
</dbReference>
<feature type="disulfide bond" evidence="14">
    <location>
        <begin position="104"/>
        <end position="157"/>
    </location>
</feature>
<name>A0A8D3DVW5_SCOMX</name>
<feature type="disulfide bond" evidence="14">
    <location>
        <begin position="355"/>
        <end position="367"/>
    </location>
</feature>
<dbReference type="GO" id="GO:0005576">
    <property type="term" value="C:extracellular region"/>
    <property type="evidence" value="ECO:0007669"/>
    <property type="project" value="UniProtKB-SubCell"/>
</dbReference>
<dbReference type="InterPro" id="IPR010294">
    <property type="entry name" value="ADAMTS_spacer1"/>
</dbReference>
<dbReference type="GO" id="GO:0031012">
    <property type="term" value="C:extracellular matrix"/>
    <property type="evidence" value="ECO:0007669"/>
    <property type="project" value="TreeGrafter"/>
</dbReference>
<keyword evidence="7" id="KW-0378">Hydrolase</keyword>
<dbReference type="Ensembl" id="ENSSMAT00000070282.1">
    <property type="protein sequence ID" value="ENSSMAP00000063674.1"/>
    <property type="gene ID" value="ENSSMAG00000003562.2"/>
</dbReference>
<evidence type="ECO:0000256" key="4">
    <source>
        <dbReference type="ARBA" id="ARBA00022723"/>
    </source>
</evidence>
<feature type="disulfide bond" evidence="14">
    <location>
        <begin position="255"/>
        <end position="281"/>
    </location>
</feature>
<dbReference type="Pfam" id="PF17771">
    <property type="entry name" value="ADAMTS_CR_2"/>
    <property type="match status" value="1"/>
</dbReference>
<keyword evidence="3" id="KW-0645">Protease</keyword>
<dbReference type="SUPFAM" id="SSF82895">
    <property type="entry name" value="TSP-1 type 1 repeat"/>
    <property type="match status" value="4"/>
</dbReference>
<dbReference type="SMART" id="SM00209">
    <property type="entry name" value="TSP1"/>
    <property type="match status" value="5"/>
</dbReference>
<evidence type="ECO:0000256" key="13">
    <source>
        <dbReference type="PIRSR" id="PIRSR613273-2"/>
    </source>
</evidence>
<feature type="disulfide bond" evidence="14">
    <location>
        <begin position="266"/>
        <end position="291"/>
    </location>
</feature>
<dbReference type="Gene3D" id="3.40.1620.60">
    <property type="match status" value="1"/>
</dbReference>
<feature type="binding site" evidence="13 15">
    <location>
        <position position="183"/>
    </location>
    <ligand>
        <name>Zn(2+)</name>
        <dbReference type="ChEBI" id="CHEBI:29105"/>
        <note>catalytic</note>
    </ligand>
</feature>
<dbReference type="InterPro" id="IPR024079">
    <property type="entry name" value="MetalloPept_cat_dom_sf"/>
</dbReference>
<evidence type="ECO:0000256" key="10">
    <source>
        <dbReference type="ARBA" id="ARBA00023157"/>
    </source>
</evidence>
<organism evidence="17 18">
    <name type="scientific">Scophthalmus maximus</name>
    <name type="common">Turbot</name>
    <name type="synonym">Psetta maxima</name>
    <dbReference type="NCBI Taxonomy" id="52904"/>
    <lineage>
        <taxon>Eukaryota</taxon>
        <taxon>Metazoa</taxon>
        <taxon>Chordata</taxon>
        <taxon>Craniata</taxon>
        <taxon>Vertebrata</taxon>
        <taxon>Euteleostomi</taxon>
        <taxon>Actinopterygii</taxon>
        <taxon>Neopterygii</taxon>
        <taxon>Teleostei</taxon>
        <taxon>Neoteleostei</taxon>
        <taxon>Acanthomorphata</taxon>
        <taxon>Carangaria</taxon>
        <taxon>Pleuronectiformes</taxon>
        <taxon>Pleuronectoidei</taxon>
        <taxon>Scophthalmidae</taxon>
        <taxon>Scophthalmus</taxon>
    </lineage>
</organism>
<dbReference type="PRINTS" id="PR01857">
    <property type="entry name" value="ADAMTSFAMILY"/>
</dbReference>
<gene>
    <name evidence="17" type="primary">adamts13</name>
</gene>
<dbReference type="GeneTree" id="ENSGT00940000158379"/>
<evidence type="ECO:0000256" key="14">
    <source>
        <dbReference type="PIRSR" id="PIRSR613273-3"/>
    </source>
</evidence>
<feature type="disulfide bond" evidence="14">
    <location>
        <begin position="344"/>
        <end position="382"/>
    </location>
</feature>
<dbReference type="GO" id="GO:0006508">
    <property type="term" value="P:proteolysis"/>
    <property type="evidence" value="ECO:0007669"/>
    <property type="project" value="UniProtKB-KW"/>
</dbReference>
<dbReference type="PANTHER" id="PTHR13723">
    <property type="entry name" value="ADAMTS A DISINTEGRIN AND METALLOPROTEASE WITH THROMBOSPONDIN MOTIFS PROTEASE"/>
    <property type="match status" value="1"/>
</dbReference>
<protein>
    <recommendedName>
        <fullName evidence="16">Peptidase M12B domain-containing protein</fullName>
    </recommendedName>
</protein>
<feature type="binding site" evidence="13">
    <location>
        <position position="122"/>
    </location>
    <ligand>
        <name>Ca(2+)</name>
        <dbReference type="ChEBI" id="CHEBI:29108"/>
        <label>1</label>
    </ligand>
</feature>
<comment type="caution">
    <text evidence="15">Lacks conserved residue(s) required for the propagation of feature annotation.</text>
</comment>
<evidence type="ECO:0000256" key="11">
    <source>
        <dbReference type="ARBA" id="ARBA00023180"/>
    </source>
</evidence>
<feature type="binding site" evidence="13 15">
    <location>
        <position position="177"/>
    </location>
    <ligand>
        <name>Zn(2+)</name>
        <dbReference type="ChEBI" id="CHEBI:29105"/>
        <note>catalytic</note>
    </ligand>
</feature>
<evidence type="ECO:0000256" key="7">
    <source>
        <dbReference type="ARBA" id="ARBA00022801"/>
    </source>
</evidence>
<feature type="disulfide bond" evidence="14">
    <location>
        <begin position="304"/>
        <end position="315"/>
    </location>
</feature>
<dbReference type="FunFam" id="2.20.100.10:FF:000002">
    <property type="entry name" value="Unc-5 netrin receptor C"/>
    <property type="match status" value="1"/>
</dbReference>
<keyword evidence="10 14" id="KW-1015">Disulfide bond</keyword>
<dbReference type="InterPro" id="IPR035914">
    <property type="entry name" value="Sperma_CUB_dom_sf"/>
</dbReference>
<dbReference type="GO" id="GO:0046872">
    <property type="term" value="F:metal ion binding"/>
    <property type="evidence" value="ECO:0007669"/>
    <property type="project" value="UniProtKB-KW"/>
</dbReference>
<dbReference type="PANTHER" id="PTHR13723:SF20">
    <property type="entry name" value="A DISINTEGRIN AND METALLOPROTEINASE WITH THROMBOSPONDIN MOTIFS 13"/>
    <property type="match status" value="1"/>
</dbReference>
<dbReference type="Pfam" id="PF01421">
    <property type="entry name" value="Reprolysin"/>
    <property type="match status" value="1"/>
</dbReference>
<dbReference type="SUPFAM" id="SSF55486">
    <property type="entry name" value="Metalloproteases ('zincins'), catalytic domain"/>
    <property type="match status" value="1"/>
</dbReference>
<feature type="binding site" evidence="13">
    <location>
        <position position="115"/>
    </location>
    <ligand>
        <name>Ca(2+)</name>
        <dbReference type="ChEBI" id="CHEBI:29108"/>
        <label>1</label>
    </ligand>
</feature>
<dbReference type="Pfam" id="PF05986">
    <property type="entry name" value="ADAMTS_spacer1"/>
    <property type="match status" value="1"/>
</dbReference>